<proteinExistence type="predicted"/>
<protein>
    <submittedName>
        <fullName evidence="2">IS3 family transposase</fullName>
    </submittedName>
</protein>
<dbReference type="InterPro" id="IPR012337">
    <property type="entry name" value="RNaseH-like_sf"/>
</dbReference>
<evidence type="ECO:0000313" key="3">
    <source>
        <dbReference type="Proteomes" id="UP000830198"/>
    </source>
</evidence>
<dbReference type="RefSeq" id="WP_247814866.1">
    <property type="nucleotide sequence ID" value="NZ_CP095855.1"/>
</dbReference>
<reference evidence="2 3" key="1">
    <citation type="submission" date="2022-04" db="EMBL/GenBank/DDBJ databases">
        <title>The arsenic-methylating capacity of Chitinophaga filiformis YT5 during chitin decomposition.</title>
        <authorList>
            <person name="Chen G."/>
            <person name="Liang Y."/>
        </authorList>
    </citation>
    <scope>NUCLEOTIDE SEQUENCE [LARGE SCALE GENOMIC DNA]</scope>
    <source>
        <strain evidence="2 3">YT5</strain>
    </source>
</reference>
<gene>
    <name evidence="2" type="ORF">MYF79_15445</name>
</gene>
<dbReference type="InterPro" id="IPR036397">
    <property type="entry name" value="RNaseH_sf"/>
</dbReference>
<dbReference type="Gene3D" id="3.30.420.10">
    <property type="entry name" value="Ribonuclease H-like superfamily/Ribonuclease H"/>
    <property type="match status" value="1"/>
</dbReference>
<dbReference type="Proteomes" id="UP000830198">
    <property type="component" value="Chromosome"/>
</dbReference>
<evidence type="ECO:0000259" key="1">
    <source>
        <dbReference type="PROSITE" id="PS50994"/>
    </source>
</evidence>
<organism evidence="2 3">
    <name type="scientific">Chitinophaga filiformis</name>
    <name type="common">Myxococcus filiformis</name>
    <name type="synonym">Flexibacter filiformis</name>
    <dbReference type="NCBI Taxonomy" id="104663"/>
    <lineage>
        <taxon>Bacteria</taxon>
        <taxon>Pseudomonadati</taxon>
        <taxon>Bacteroidota</taxon>
        <taxon>Chitinophagia</taxon>
        <taxon>Chitinophagales</taxon>
        <taxon>Chitinophagaceae</taxon>
        <taxon>Chitinophaga</taxon>
    </lineage>
</organism>
<dbReference type="InterPro" id="IPR050900">
    <property type="entry name" value="Transposase_IS3/IS150/IS904"/>
</dbReference>
<evidence type="ECO:0000313" key="2">
    <source>
        <dbReference type="EMBL" id="UPK72686.1"/>
    </source>
</evidence>
<dbReference type="NCBIfam" id="NF033516">
    <property type="entry name" value="transpos_IS3"/>
    <property type="match status" value="1"/>
</dbReference>
<dbReference type="PANTHER" id="PTHR46889:SF5">
    <property type="entry name" value="INTEGRASE PROTEIN"/>
    <property type="match status" value="1"/>
</dbReference>
<dbReference type="SUPFAM" id="SSF53098">
    <property type="entry name" value="Ribonuclease H-like"/>
    <property type="match status" value="1"/>
</dbReference>
<dbReference type="PROSITE" id="PS50994">
    <property type="entry name" value="INTEGRASE"/>
    <property type="match status" value="1"/>
</dbReference>
<dbReference type="InterPro" id="IPR001584">
    <property type="entry name" value="Integrase_cat-core"/>
</dbReference>
<keyword evidence="3" id="KW-1185">Reference proteome</keyword>
<name>A0ABY4ID04_CHIFI</name>
<dbReference type="Pfam" id="PF00665">
    <property type="entry name" value="rve"/>
    <property type="match status" value="1"/>
</dbReference>
<dbReference type="PANTHER" id="PTHR46889">
    <property type="entry name" value="TRANSPOSASE INSF FOR INSERTION SEQUENCE IS3B-RELATED"/>
    <property type="match status" value="1"/>
</dbReference>
<accession>A0ABY4ID04</accession>
<sequence>MKNNHPEVGLGRICKLFGKTRQAFYDISWYTADQQLEEAVVVDLIKQHRSLWEGGAVKLHKILKPQLQAHHISMGRPGFLKLLSAHGLLLPKRKRKYAITTDSDHPFKKWPDMTGELEVNRPGQLWVSDITYIDTERGFNYLSLVTDAYSRKIIGYHLSQKLRAQGTIIALKKAIKSLPAGPVNLIHHSDRGVQYCCSDYVEILQSHGINISMTQSGSPYDNAIAERVNGILKREFHLRKTFASYSQAVDAVNKAIDYYNRVRPHMSCNDLTPNQGAFDKRCIKAKMEG</sequence>
<feature type="domain" description="Integrase catalytic" evidence="1">
    <location>
        <begin position="118"/>
        <end position="281"/>
    </location>
</feature>
<dbReference type="InterPro" id="IPR048020">
    <property type="entry name" value="Transpos_IS3"/>
</dbReference>
<dbReference type="EMBL" id="CP095855">
    <property type="protein sequence ID" value="UPK72686.1"/>
    <property type="molecule type" value="Genomic_DNA"/>
</dbReference>